<protein>
    <submittedName>
        <fullName evidence="1">Uncharacterized protein</fullName>
    </submittedName>
</protein>
<accession>A0ABY3RXR5</accession>
<dbReference type="RefSeq" id="WP_231821080.1">
    <property type="nucleotide sequence ID" value="NZ_CP082781.1"/>
</dbReference>
<organism evidence="1 2">
    <name type="scientific">Microbacterium resistens</name>
    <dbReference type="NCBI Taxonomy" id="156977"/>
    <lineage>
        <taxon>Bacteria</taxon>
        <taxon>Bacillati</taxon>
        <taxon>Actinomycetota</taxon>
        <taxon>Actinomycetes</taxon>
        <taxon>Micrococcales</taxon>
        <taxon>Microbacteriaceae</taxon>
        <taxon>Microbacterium</taxon>
    </lineage>
</organism>
<keyword evidence="2" id="KW-1185">Reference proteome</keyword>
<gene>
    <name evidence="1" type="ORF">K8F61_06405</name>
</gene>
<evidence type="ECO:0000313" key="2">
    <source>
        <dbReference type="Proteomes" id="UP001199642"/>
    </source>
</evidence>
<sequence length="52" mass="5137">MMNARTISEATAASVETVLGKISDAIAMAALDSALAGGFARHRGGTSSTTAP</sequence>
<proteinExistence type="predicted"/>
<reference evidence="1 2" key="1">
    <citation type="submission" date="2023-01" db="EMBL/GenBank/DDBJ databases">
        <title>Characterization of estradiol degrading bacteria Microbacterium sp. MZT7 and reveal degrading genes through genome analysis.</title>
        <authorList>
            <person name="Hao P."/>
            <person name="Gao Y."/>
        </authorList>
    </citation>
    <scope>NUCLEOTIDE SEQUENCE [LARGE SCALE GENOMIC DNA]</scope>
    <source>
        <strain evidence="1 2">MZT7</strain>
    </source>
</reference>
<dbReference type="Proteomes" id="UP001199642">
    <property type="component" value="Chromosome"/>
</dbReference>
<name>A0ABY3RXR5_9MICO</name>
<evidence type="ECO:0000313" key="1">
    <source>
        <dbReference type="EMBL" id="UGS27800.1"/>
    </source>
</evidence>
<dbReference type="EMBL" id="CP082781">
    <property type="protein sequence ID" value="UGS27800.1"/>
    <property type="molecule type" value="Genomic_DNA"/>
</dbReference>